<comment type="caution">
    <text evidence="1">The sequence shown here is derived from an EMBL/GenBank/DDBJ whole genome shotgun (WGS) entry which is preliminary data.</text>
</comment>
<evidence type="ECO:0000313" key="2">
    <source>
        <dbReference type="Proteomes" id="UP000316759"/>
    </source>
</evidence>
<evidence type="ECO:0000313" key="1">
    <source>
        <dbReference type="EMBL" id="TPP60369.1"/>
    </source>
</evidence>
<name>A0A504YJ63_FASGI</name>
<protein>
    <submittedName>
        <fullName evidence="1">Uncharacterized protein</fullName>
    </submittedName>
</protein>
<dbReference type="AlphaFoldDB" id="A0A504YJ63"/>
<reference evidence="1 2" key="1">
    <citation type="submission" date="2019-04" db="EMBL/GenBank/DDBJ databases">
        <title>Annotation for the trematode Fasciola gigantica.</title>
        <authorList>
            <person name="Choi Y.-J."/>
        </authorList>
    </citation>
    <scope>NUCLEOTIDE SEQUENCE [LARGE SCALE GENOMIC DNA]</scope>
    <source>
        <strain evidence="1">Uganda_cow_1</strain>
    </source>
</reference>
<dbReference type="STRING" id="46835.A0A504YJ63"/>
<accession>A0A504YJ63</accession>
<gene>
    <name evidence="1" type="ORF">FGIG_01436</name>
</gene>
<keyword evidence="2" id="KW-1185">Reference proteome</keyword>
<organism evidence="1 2">
    <name type="scientific">Fasciola gigantica</name>
    <name type="common">Giant liver fluke</name>
    <dbReference type="NCBI Taxonomy" id="46835"/>
    <lineage>
        <taxon>Eukaryota</taxon>
        <taxon>Metazoa</taxon>
        <taxon>Spiralia</taxon>
        <taxon>Lophotrochozoa</taxon>
        <taxon>Platyhelminthes</taxon>
        <taxon>Trematoda</taxon>
        <taxon>Digenea</taxon>
        <taxon>Plagiorchiida</taxon>
        <taxon>Echinostomata</taxon>
        <taxon>Echinostomatoidea</taxon>
        <taxon>Fasciolidae</taxon>
        <taxon>Fasciola</taxon>
    </lineage>
</organism>
<dbReference type="OrthoDB" id="306254at2759"/>
<proteinExistence type="predicted"/>
<sequence length="186" mass="20736">MFAADSVRGLVADVPFRVEPLIREALGHFWKTQCNASEGTRESAITAAVPMTPARFVFDVFEEADLNPEILNLPNLGFISQRLLFDLVSELTEEVYAGEDDEFALRQLANPVCPRVSSSPFRLWQGRGHPLDKEHITGIVVSGVQAAPGVRTDKQVPWSEDQQECTDLYRYPGKLTSGTRFSRLAQ</sequence>
<dbReference type="Proteomes" id="UP000316759">
    <property type="component" value="Unassembled WGS sequence"/>
</dbReference>
<dbReference type="EMBL" id="SUNJ01009496">
    <property type="protein sequence ID" value="TPP60369.1"/>
    <property type="molecule type" value="Genomic_DNA"/>
</dbReference>